<name>A0A2Z3JIX2_9DEIO</name>
<organism evidence="1 2">
    <name type="scientific">Deinococcus irradiatisoli</name>
    <dbReference type="NCBI Taxonomy" id="2202254"/>
    <lineage>
        <taxon>Bacteria</taxon>
        <taxon>Thermotogati</taxon>
        <taxon>Deinococcota</taxon>
        <taxon>Deinococci</taxon>
        <taxon>Deinococcales</taxon>
        <taxon>Deinococcaceae</taxon>
        <taxon>Deinococcus</taxon>
    </lineage>
</organism>
<gene>
    <name evidence="1" type="ORF">DKM44_10200</name>
</gene>
<dbReference type="KEGG" id="dez:DKM44_10200"/>
<accession>A0A2Z3JIX2</accession>
<reference evidence="1 2" key="1">
    <citation type="submission" date="2018-05" db="EMBL/GenBank/DDBJ databases">
        <title>Complete Genome Sequence of Deinococcus sp. strain 17bor-2.</title>
        <authorList>
            <person name="Srinivasan S."/>
        </authorList>
    </citation>
    <scope>NUCLEOTIDE SEQUENCE [LARGE SCALE GENOMIC DNA]</scope>
    <source>
        <strain evidence="1 2">17bor-2</strain>
    </source>
</reference>
<protein>
    <submittedName>
        <fullName evidence="1">Uncharacterized protein</fullName>
    </submittedName>
</protein>
<proteinExistence type="predicted"/>
<evidence type="ECO:0000313" key="2">
    <source>
        <dbReference type="Proteomes" id="UP000245368"/>
    </source>
</evidence>
<sequence>MTFTLPRFGRRSASLATAPVLPEPPLSERPAATQDVLMEVVLPAGQRLPSIPGWTLRLWPYAVLGDATLQAHPTDAQATLGSLTDALHAQGVTTLGLQRRRAA</sequence>
<keyword evidence="2" id="KW-1185">Reference proteome</keyword>
<dbReference type="AlphaFoldDB" id="A0A2Z3JIX2"/>
<dbReference type="Proteomes" id="UP000245368">
    <property type="component" value="Chromosome"/>
</dbReference>
<evidence type="ECO:0000313" key="1">
    <source>
        <dbReference type="EMBL" id="AWN23551.1"/>
    </source>
</evidence>
<dbReference type="EMBL" id="CP029494">
    <property type="protein sequence ID" value="AWN23551.1"/>
    <property type="molecule type" value="Genomic_DNA"/>
</dbReference>